<evidence type="ECO:0000256" key="4">
    <source>
        <dbReference type="ARBA" id="ARBA00023002"/>
    </source>
</evidence>
<dbReference type="EMBL" id="CP053587">
    <property type="protein sequence ID" value="WNZ27383.1"/>
    <property type="molecule type" value="Genomic_DNA"/>
</dbReference>
<dbReference type="PANTHER" id="PTHR24291">
    <property type="entry name" value="CYTOCHROME P450 FAMILY 4"/>
    <property type="match status" value="1"/>
</dbReference>
<comment type="similarity">
    <text evidence="1 8">Belongs to the cytochrome P450 family.</text>
</comment>
<dbReference type="GO" id="GO:0016705">
    <property type="term" value="F:oxidoreductase activity, acting on paired donors, with incorporation or reduction of molecular oxygen"/>
    <property type="evidence" value="ECO:0007669"/>
    <property type="project" value="InterPro"/>
</dbReference>
<dbReference type="SUPFAM" id="SSF48264">
    <property type="entry name" value="Cytochrome P450"/>
    <property type="match status" value="1"/>
</dbReference>
<evidence type="ECO:0000256" key="8">
    <source>
        <dbReference type="RuleBase" id="RU000461"/>
    </source>
</evidence>
<keyword evidence="3 7" id="KW-0479">Metal-binding</keyword>
<keyword evidence="6 8" id="KW-0503">Monooxygenase</keyword>
<evidence type="ECO:0000256" key="1">
    <source>
        <dbReference type="ARBA" id="ARBA00010617"/>
    </source>
</evidence>
<evidence type="ECO:0000313" key="10">
    <source>
        <dbReference type="EMBL" id="WNZ27383.1"/>
    </source>
</evidence>
<dbReference type="InterPro" id="IPR017972">
    <property type="entry name" value="Cyt_P450_CS"/>
</dbReference>
<comment type="cofactor">
    <cofactor evidence="7">
        <name>heme</name>
        <dbReference type="ChEBI" id="CHEBI:30413"/>
    </cofactor>
</comment>
<gene>
    <name evidence="10" type="ORF">HJG54_31355</name>
</gene>
<dbReference type="GO" id="GO:0020037">
    <property type="term" value="F:heme binding"/>
    <property type="evidence" value="ECO:0007669"/>
    <property type="project" value="InterPro"/>
</dbReference>
<dbReference type="PROSITE" id="PS00086">
    <property type="entry name" value="CYTOCHROME_P450"/>
    <property type="match status" value="1"/>
</dbReference>
<proteinExistence type="inferred from homology"/>
<keyword evidence="5 7" id="KW-0408">Iron</keyword>
<dbReference type="Gene3D" id="1.10.630.10">
    <property type="entry name" value="Cytochrome P450"/>
    <property type="match status" value="1"/>
</dbReference>
<evidence type="ECO:0000256" key="6">
    <source>
        <dbReference type="ARBA" id="ARBA00023033"/>
    </source>
</evidence>
<reference evidence="10" key="1">
    <citation type="submission" date="2020-05" db="EMBL/GenBank/DDBJ databases">
        <authorList>
            <person name="Zhu T."/>
            <person name="Keshari N."/>
            <person name="Lu X."/>
        </authorList>
    </citation>
    <scope>NUCLEOTIDE SEQUENCE</scope>
    <source>
        <strain evidence="10">NK1-12</strain>
    </source>
</reference>
<evidence type="ECO:0000256" key="5">
    <source>
        <dbReference type="ARBA" id="ARBA00023004"/>
    </source>
</evidence>
<dbReference type="PANTHER" id="PTHR24291:SF50">
    <property type="entry name" value="BIFUNCTIONAL ALBAFLAVENONE MONOOXYGENASE_TERPENE SYNTHASE"/>
    <property type="match status" value="1"/>
</dbReference>
<evidence type="ECO:0000256" key="2">
    <source>
        <dbReference type="ARBA" id="ARBA00022617"/>
    </source>
</evidence>
<dbReference type="InterPro" id="IPR036396">
    <property type="entry name" value="Cyt_P450_sf"/>
</dbReference>
<dbReference type="RefSeq" id="WP_316437057.1">
    <property type="nucleotide sequence ID" value="NZ_CP053587.1"/>
</dbReference>
<dbReference type="InterPro" id="IPR050196">
    <property type="entry name" value="Cytochrome_P450_Monoox"/>
</dbReference>
<sequence>MPSLTIPIATLPANQPRSSHTEAMRQDTIAYLEHLAQQGDYLRIPLAFGLSAYFINDAEAVQEILLKQARKVEKPWNVKQVAKGVFGENLFTSDGELWQVLRSTLQPAFQAKRLNAQVDMMVDTTHSLMASWQVGQVIDIPTAMMDLTLGITTQALFGQDLRQSATATSLLRFLDLFSELISRFPLPLWIPTPKHLEIKRHFRLINNYFKTLVAARQQSGQDNGDVLSLLIQAQKTDSSDRLSDQQICNEVSNLFAAGYEVVSHTLAFTFYLLSQHPQVEAQLREELDNLLGQRAITAADLPQLTYLEMVLKESMRLLPVTTVLGRQVVEEIQVPAGYRLPKGSLVLISPWTLQRRADYFPDPLKFDPERFRNPEAIPKFAYLPFSAGPRVCIGNLLAMMQMKVNLAVLLREYRFSTVPGYQFQPIYRFNTRPQNGLPMVITPSTHSPNPDHQIGVN</sequence>
<keyword evidence="4 8" id="KW-0560">Oxidoreductase</keyword>
<protein>
    <submittedName>
        <fullName evidence="10">Cytochrome P450</fullName>
    </submittedName>
</protein>
<dbReference type="InterPro" id="IPR001128">
    <property type="entry name" value="Cyt_P450"/>
</dbReference>
<evidence type="ECO:0000256" key="7">
    <source>
        <dbReference type="PIRSR" id="PIRSR602401-1"/>
    </source>
</evidence>
<dbReference type="GO" id="GO:0005506">
    <property type="term" value="F:iron ion binding"/>
    <property type="evidence" value="ECO:0007669"/>
    <property type="project" value="InterPro"/>
</dbReference>
<dbReference type="Pfam" id="PF00067">
    <property type="entry name" value="p450"/>
    <property type="match status" value="1"/>
</dbReference>
<dbReference type="AlphaFoldDB" id="A0AA96WKR2"/>
<name>A0AA96WKR2_9CYAN</name>
<accession>A0AA96WKR2</accession>
<dbReference type="PRINTS" id="PR00385">
    <property type="entry name" value="P450"/>
</dbReference>
<keyword evidence="2 7" id="KW-0349">Heme</keyword>
<dbReference type="InterPro" id="IPR002401">
    <property type="entry name" value="Cyt_P450_E_grp-I"/>
</dbReference>
<feature type="region of interest" description="Disordered" evidence="9">
    <location>
        <begin position="1"/>
        <end position="20"/>
    </location>
</feature>
<dbReference type="PRINTS" id="PR00463">
    <property type="entry name" value="EP450I"/>
</dbReference>
<organism evidence="10">
    <name type="scientific">Leptolyngbya sp. NK1-12</name>
    <dbReference type="NCBI Taxonomy" id="2547451"/>
    <lineage>
        <taxon>Bacteria</taxon>
        <taxon>Bacillati</taxon>
        <taxon>Cyanobacteriota</taxon>
        <taxon>Cyanophyceae</taxon>
        <taxon>Leptolyngbyales</taxon>
        <taxon>Leptolyngbyaceae</taxon>
        <taxon>Leptolyngbya group</taxon>
        <taxon>Leptolyngbya</taxon>
    </lineage>
</organism>
<evidence type="ECO:0000256" key="3">
    <source>
        <dbReference type="ARBA" id="ARBA00022723"/>
    </source>
</evidence>
<evidence type="ECO:0000256" key="9">
    <source>
        <dbReference type="SAM" id="MobiDB-lite"/>
    </source>
</evidence>
<feature type="binding site" description="axial binding residue" evidence="7">
    <location>
        <position position="392"/>
    </location>
    <ligand>
        <name>heme</name>
        <dbReference type="ChEBI" id="CHEBI:30413"/>
    </ligand>
    <ligandPart>
        <name>Fe</name>
        <dbReference type="ChEBI" id="CHEBI:18248"/>
    </ligandPart>
</feature>
<dbReference type="GO" id="GO:0004497">
    <property type="term" value="F:monooxygenase activity"/>
    <property type="evidence" value="ECO:0007669"/>
    <property type="project" value="UniProtKB-KW"/>
</dbReference>